<keyword evidence="4" id="KW-0106">Calcium</keyword>
<name>A0ABU1AE97_9BACT</name>
<dbReference type="PROSITE" id="PS00523">
    <property type="entry name" value="SULFATASE_1"/>
    <property type="match status" value="1"/>
</dbReference>
<dbReference type="SUPFAM" id="SSF53649">
    <property type="entry name" value="Alkaline phosphatase-like"/>
    <property type="match status" value="1"/>
</dbReference>
<gene>
    <name evidence="6" type="ORF">QEH59_00770</name>
</gene>
<comment type="caution">
    <text evidence="6">The sequence shown here is derived from an EMBL/GenBank/DDBJ whole genome shotgun (WGS) entry which is preliminary data.</text>
</comment>
<organism evidence="6 7">
    <name type="scientific">Thalassobacterium sedimentorum</name>
    <dbReference type="NCBI Taxonomy" id="3041258"/>
    <lineage>
        <taxon>Bacteria</taxon>
        <taxon>Pseudomonadati</taxon>
        <taxon>Verrucomicrobiota</taxon>
        <taxon>Opitutia</taxon>
        <taxon>Puniceicoccales</taxon>
        <taxon>Coraliomargaritaceae</taxon>
        <taxon>Thalassobacterium</taxon>
    </lineage>
</organism>
<dbReference type="Gene3D" id="3.40.720.10">
    <property type="entry name" value="Alkaline Phosphatase, subunit A"/>
    <property type="match status" value="1"/>
</dbReference>
<feature type="domain" description="Sulfatase N-terminal" evidence="5">
    <location>
        <begin position="6"/>
        <end position="347"/>
    </location>
</feature>
<comment type="similarity">
    <text evidence="1">Belongs to the sulfatase family.</text>
</comment>
<keyword evidence="3" id="KW-0378">Hydrolase</keyword>
<evidence type="ECO:0000256" key="2">
    <source>
        <dbReference type="ARBA" id="ARBA00022723"/>
    </source>
</evidence>
<dbReference type="PANTHER" id="PTHR42693">
    <property type="entry name" value="ARYLSULFATASE FAMILY MEMBER"/>
    <property type="match status" value="1"/>
</dbReference>
<keyword evidence="2" id="KW-0479">Metal-binding</keyword>
<evidence type="ECO:0000256" key="1">
    <source>
        <dbReference type="ARBA" id="ARBA00008779"/>
    </source>
</evidence>
<evidence type="ECO:0000313" key="7">
    <source>
        <dbReference type="Proteomes" id="UP001243717"/>
    </source>
</evidence>
<dbReference type="InterPro" id="IPR000917">
    <property type="entry name" value="Sulfatase_N"/>
</dbReference>
<dbReference type="Proteomes" id="UP001243717">
    <property type="component" value="Unassembled WGS sequence"/>
</dbReference>
<dbReference type="Pfam" id="PF00884">
    <property type="entry name" value="Sulfatase"/>
    <property type="match status" value="1"/>
</dbReference>
<dbReference type="PANTHER" id="PTHR42693:SF53">
    <property type="entry name" value="ENDO-4-O-SULFATASE"/>
    <property type="match status" value="1"/>
</dbReference>
<protein>
    <submittedName>
        <fullName evidence="6">Sulfatase-like hydrolase/transferase</fullName>
    </submittedName>
</protein>
<keyword evidence="7" id="KW-1185">Reference proteome</keyword>
<sequence length="453" mass="51256">MPNKKPNVIFIVCDDMGEWAMGCSGHPNALTPNLDRLARDGTRLSNHFSASAVCSPSRACLLTGKYSLEVGIPDILCTGEGVGLDPKYTTTAKAFQKEGYRTALVGKWHLGDDDRYHPTQHGYDSFTGFRIGGEEGPLSSKDPGIEIDGTYQKVEGYTSDILTDHALDFIETKDSESPFFLSLHFWAPHANQGVSTEDGDRTWHPLKDEDWDPFKDLTPEVPNPNYPKLDINRIQRMTREYLASVHSVDRNIGRLIRALESTGTLDDTIIVFTSDNGYNIGHNGIWHKGNGWWILTDNRGDRPNLYDHSMRVPAIISYPNCVKAGQVCDHPNTSMDWFPTLMDFAGIKTKANWELRGESIASILKGERSLTDRPIFGQYQMWDWHQTGAAMRSWRTNEWKLMLDLKETVPNEFYDLRNDPNEAINIYNSEDPSIKAAQVAMERSLRKHITEVE</sequence>
<dbReference type="InterPro" id="IPR017850">
    <property type="entry name" value="Alkaline_phosphatase_core_sf"/>
</dbReference>
<dbReference type="InterPro" id="IPR024607">
    <property type="entry name" value="Sulfatase_CS"/>
</dbReference>
<evidence type="ECO:0000313" key="6">
    <source>
        <dbReference type="EMBL" id="MDQ8192937.1"/>
    </source>
</evidence>
<evidence type="ECO:0000259" key="5">
    <source>
        <dbReference type="Pfam" id="PF00884"/>
    </source>
</evidence>
<dbReference type="InterPro" id="IPR050738">
    <property type="entry name" value="Sulfatase"/>
</dbReference>
<evidence type="ECO:0000256" key="3">
    <source>
        <dbReference type="ARBA" id="ARBA00022801"/>
    </source>
</evidence>
<proteinExistence type="inferred from homology"/>
<reference evidence="6 7" key="1">
    <citation type="submission" date="2023-04" db="EMBL/GenBank/DDBJ databases">
        <title>A novel bacteria isolated from coastal sediment.</title>
        <authorList>
            <person name="Liu X.-J."/>
            <person name="Du Z.-J."/>
        </authorList>
    </citation>
    <scope>NUCLEOTIDE SEQUENCE [LARGE SCALE GENOMIC DNA]</scope>
    <source>
        <strain evidence="6 7">SDUM461004</strain>
    </source>
</reference>
<dbReference type="PROSITE" id="PS00149">
    <property type="entry name" value="SULFATASE_2"/>
    <property type="match status" value="1"/>
</dbReference>
<dbReference type="EMBL" id="JARXIC010000001">
    <property type="protein sequence ID" value="MDQ8192937.1"/>
    <property type="molecule type" value="Genomic_DNA"/>
</dbReference>
<accession>A0ABU1AE97</accession>
<dbReference type="RefSeq" id="WP_308983445.1">
    <property type="nucleotide sequence ID" value="NZ_JARXIC010000001.1"/>
</dbReference>
<evidence type="ECO:0000256" key="4">
    <source>
        <dbReference type="ARBA" id="ARBA00022837"/>
    </source>
</evidence>